<feature type="domain" description="DUF6570" evidence="1">
    <location>
        <begin position="1"/>
        <end position="63"/>
    </location>
</feature>
<dbReference type="InterPro" id="IPR046700">
    <property type="entry name" value="DUF6570"/>
</dbReference>
<accession>A0AA39UD48</accession>
<dbReference type="AlphaFoldDB" id="A0AA39UD48"/>
<gene>
    <name evidence="2" type="ORF">IW261DRAFT_1562009</name>
</gene>
<reference evidence="2" key="1">
    <citation type="submission" date="2023-06" db="EMBL/GenBank/DDBJ databases">
        <authorList>
            <consortium name="Lawrence Berkeley National Laboratory"/>
            <person name="Ahrendt S."/>
            <person name="Sahu N."/>
            <person name="Indic B."/>
            <person name="Wong-Bajracharya J."/>
            <person name="Merenyi Z."/>
            <person name="Ke H.-M."/>
            <person name="Monk M."/>
            <person name="Kocsube S."/>
            <person name="Drula E."/>
            <person name="Lipzen A."/>
            <person name="Balint B."/>
            <person name="Henrissat B."/>
            <person name="Andreopoulos B."/>
            <person name="Martin F.M."/>
            <person name="Harder C.B."/>
            <person name="Rigling D."/>
            <person name="Ford K.L."/>
            <person name="Foster G.D."/>
            <person name="Pangilinan J."/>
            <person name="Papanicolaou A."/>
            <person name="Barry K."/>
            <person name="LaButti K."/>
            <person name="Viragh M."/>
            <person name="Koriabine M."/>
            <person name="Yan M."/>
            <person name="Riley R."/>
            <person name="Champramary S."/>
            <person name="Plett K.L."/>
            <person name="Tsai I.J."/>
            <person name="Slot J."/>
            <person name="Sipos G."/>
            <person name="Plett J."/>
            <person name="Nagy L.G."/>
            <person name="Grigoriev I.V."/>
        </authorList>
    </citation>
    <scope>NUCLEOTIDE SEQUENCE</scope>
    <source>
        <strain evidence="2">ICMP 16352</strain>
    </source>
</reference>
<keyword evidence="3" id="KW-1185">Reference proteome</keyword>
<sequence length="176" mass="19777">MPPDPAILSALISVTFIQPNNKPQYPFPKELHMRRHVVFQVLISLKTHNPLWTGIYIDHDQLDQLLEDGVPSEIVSVARVSHEVDILTQEDTGYVPDLDENEDTVFEDLYPVGDDETTSNHDEGSEGIVLHSSGMVDANRHEILDEDLTEHALANEASPPILSDLSEEKFWVKRGS</sequence>
<dbReference type="EMBL" id="JAUEPR010000007">
    <property type="protein sequence ID" value="KAK0482308.1"/>
    <property type="molecule type" value="Genomic_DNA"/>
</dbReference>
<evidence type="ECO:0000313" key="3">
    <source>
        <dbReference type="Proteomes" id="UP001175227"/>
    </source>
</evidence>
<protein>
    <recommendedName>
        <fullName evidence="1">DUF6570 domain-containing protein</fullName>
    </recommendedName>
</protein>
<dbReference type="Pfam" id="PF20209">
    <property type="entry name" value="DUF6570"/>
    <property type="match status" value="1"/>
</dbReference>
<proteinExistence type="predicted"/>
<name>A0AA39UD48_9AGAR</name>
<organism evidence="2 3">
    <name type="scientific">Armillaria novae-zelandiae</name>
    <dbReference type="NCBI Taxonomy" id="153914"/>
    <lineage>
        <taxon>Eukaryota</taxon>
        <taxon>Fungi</taxon>
        <taxon>Dikarya</taxon>
        <taxon>Basidiomycota</taxon>
        <taxon>Agaricomycotina</taxon>
        <taxon>Agaricomycetes</taxon>
        <taxon>Agaricomycetidae</taxon>
        <taxon>Agaricales</taxon>
        <taxon>Marasmiineae</taxon>
        <taxon>Physalacriaceae</taxon>
        <taxon>Armillaria</taxon>
    </lineage>
</organism>
<evidence type="ECO:0000259" key="1">
    <source>
        <dbReference type="Pfam" id="PF20209"/>
    </source>
</evidence>
<dbReference type="Proteomes" id="UP001175227">
    <property type="component" value="Unassembled WGS sequence"/>
</dbReference>
<comment type="caution">
    <text evidence="2">The sequence shown here is derived from an EMBL/GenBank/DDBJ whole genome shotgun (WGS) entry which is preliminary data.</text>
</comment>
<evidence type="ECO:0000313" key="2">
    <source>
        <dbReference type="EMBL" id="KAK0482308.1"/>
    </source>
</evidence>